<protein>
    <recommendedName>
        <fullName evidence="3">Rhodopirellula transposase family protein</fullName>
    </recommendedName>
</protein>
<name>A0A0F3GUW3_9BACT</name>
<dbReference type="Pfam" id="PF07592">
    <property type="entry name" value="DDE_Tnp_ISAZ013"/>
    <property type="match status" value="1"/>
</dbReference>
<proteinExistence type="predicted"/>
<sequence>MRDENIILCIQRKCQDIFPLLDEHTRRLWAAIEAREIGHGGQSIVSNATGLSRKTIYSALNELNTPIELGQKIKRTRKSGGGRKKVTENDAVLLSDLEALVEPVSRGDPENPLRWTCKSTRRLAEELQNQGHKIGYRKVADLLKKQGYSLQASRKTKEGSSNPDRNAQFEYINEQIKTFQGNGHPVISVDAKKKEQVGDFYNKGQEWQPKGKPEQVRVYDFIDKELGKVNPYGVYDQFANEGLVSVGIDHDTAEFAVESIKRWWKKMGQIRYPNATELLITADGGGSNGSRSRLWKIKLQEFANEAGLNISVCHFPPGTNKWNKIEHRMFSYISMNWRGRPLMSIETIVNLIAKTTTKNGLKIDAEIDNASYPIL</sequence>
<gene>
    <name evidence="1" type="ORF">MBAV_002123</name>
</gene>
<dbReference type="EMBL" id="LACI01000910">
    <property type="protein sequence ID" value="KJU85676.1"/>
    <property type="molecule type" value="Genomic_DNA"/>
</dbReference>
<evidence type="ECO:0000313" key="2">
    <source>
        <dbReference type="Proteomes" id="UP000033423"/>
    </source>
</evidence>
<dbReference type="NCBIfam" id="NF033519">
    <property type="entry name" value="transpos_ISAzo13"/>
    <property type="match status" value="1"/>
</dbReference>
<comment type="caution">
    <text evidence="1">The sequence shown here is derived from an EMBL/GenBank/DDBJ whole genome shotgun (WGS) entry which is preliminary data.</text>
</comment>
<evidence type="ECO:0008006" key="3">
    <source>
        <dbReference type="Google" id="ProtNLM"/>
    </source>
</evidence>
<dbReference type="InterPro" id="IPR011518">
    <property type="entry name" value="Transposase_36"/>
</dbReference>
<reference evidence="1 2" key="1">
    <citation type="submission" date="2015-02" db="EMBL/GenBank/DDBJ databases">
        <title>Single-cell genomics of uncultivated deep-branching MTB reveals a conserved set of magnetosome genes.</title>
        <authorList>
            <person name="Kolinko S."/>
            <person name="Richter M."/>
            <person name="Glockner F.O."/>
            <person name="Brachmann A."/>
            <person name="Schuler D."/>
        </authorList>
    </citation>
    <scope>NUCLEOTIDE SEQUENCE [LARGE SCALE GENOMIC DNA]</scope>
    <source>
        <strain evidence="1">TM-1</strain>
    </source>
</reference>
<keyword evidence="2" id="KW-1185">Reference proteome</keyword>
<organism evidence="1 2">
    <name type="scientific">Candidatus Magnetobacterium bavaricum</name>
    <dbReference type="NCBI Taxonomy" id="29290"/>
    <lineage>
        <taxon>Bacteria</taxon>
        <taxon>Pseudomonadati</taxon>
        <taxon>Nitrospirota</taxon>
        <taxon>Thermodesulfovibrionia</taxon>
        <taxon>Thermodesulfovibrionales</taxon>
        <taxon>Candidatus Magnetobacteriaceae</taxon>
        <taxon>Candidatus Magnetobacterium</taxon>
    </lineage>
</organism>
<accession>A0A0F3GUW3</accession>
<dbReference type="Proteomes" id="UP000033423">
    <property type="component" value="Unassembled WGS sequence"/>
</dbReference>
<evidence type="ECO:0000313" key="1">
    <source>
        <dbReference type="EMBL" id="KJU85676.1"/>
    </source>
</evidence>
<dbReference type="AlphaFoldDB" id="A0A0F3GUW3"/>